<dbReference type="Proteomes" id="UP001331515">
    <property type="component" value="Unassembled WGS sequence"/>
</dbReference>
<keyword evidence="2" id="KW-1185">Reference proteome</keyword>
<protein>
    <submittedName>
        <fullName evidence="1">Uncharacterized protein</fullName>
    </submittedName>
</protein>
<accession>A0AAN8BXQ2</accession>
<gene>
    <name evidence="1" type="ORF">CgunFtcFv8_006630</name>
</gene>
<name>A0AAN8BXQ2_CHAGU</name>
<reference evidence="1 2" key="1">
    <citation type="journal article" date="2023" name="Mol. Biol. Evol.">
        <title>Genomics of Secondarily Temperate Adaptation in the Only Non-Antarctic Icefish.</title>
        <authorList>
            <person name="Rivera-Colon A.G."/>
            <person name="Rayamajhi N."/>
            <person name="Minhas B.F."/>
            <person name="Madrigal G."/>
            <person name="Bilyk K.T."/>
            <person name="Yoon V."/>
            <person name="Hune M."/>
            <person name="Gregory S."/>
            <person name="Cheng C.H.C."/>
            <person name="Catchen J.M."/>
        </authorList>
    </citation>
    <scope>NUCLEOTIDE SEQUENCE [LARGE SCALE GENOMIC DNA]</scope>
    <source>
        <tissue evidence="1">White muscle</tissue>
    </source>
</reference>
<evidence type="ECO:0000313" key="1">
    <source>
        <dbReference type="EMBL" id="KAK5893791.1"/>
    </source>
</evidence>
<dbReference type="EMBL" id="JAURVH010001535">
    <property type="protein sequence ID" value="KAK5893791.1"/>
    <property type="molecule type" value="Genomic_DNA"/>
</dbReference>
<evidence type="ECO:0000313" key="2">
    <source>
        <dbReference type="Proteomes" id="UP001331515"/>
    </source>
</evidence>
<sequence>MCSWCIPNQQSLLARSAKLVVGKRVGNFDLPKPVPKRCSEMCMGRSAGLCSKIALASARLSSLGTLLLKRARGSISPVRYQRCLSSALIADAAMPSSTALYACRWW</sequence>
<dbReference type="AlphaFoldDB" id="A0AAN8BXQ2"/>
<proteinExistence type="predicted"/>
<comment type="caution">
    <text evidence="1">The sequence shown here is derived from an EMBL/GenBank/DDBJ whole genome shotgun (WGS) entry which is preliminary data.</text>
</comment>
<organism evidence="1 2">
    <name type="scientific">Champsocephalus gunnari</name>
    <name type="common">Mackerel icefish</name>
    <dbReference type="NCBI Taxonomy" id="52237"/>
    <lineage>
        <taxon>Eukaryota</taxon>
        <taxon>Metazoa</taxon>
        <taxon>Chordata</taxon>
        <taxon>Craniata</taxon>
        <taxon>Vertebrata</taxon>
        <taxon>Euteleostomi</taxon>
        <taxon>Actinopterygii</taxon>
        <taxon>Neopterygii</taxon>
        <taxon>Teleostei</taxon>
        <taxon>Neoteleostei</taxon>
        <taxon>Acanthomorphata</taxon>
        <taxon>Eupercaria</taxon>
        <taxon>Perciformes</taxon>
        <taxon>Notothenioidei</taxon>
        <taxon>Channichthyidae</taxon>
        <taxon>Champsocephalus</taxon>
    </lineage>
</organism>